<dbReference type="InterPro" id="IPR027356">
    <property type="entry name" value="NPH3_dom"/>
</dbReference>
<evidence type="ECO:0000256" key="3">
    <source>
        <dbReference type="PROSITE-ProRule" id="PRU00982"/>
    </source>
</evidence>
<feature type="region of interest" description="Disordered" evidence="4">
    <location>
        <begin position="459"/>
        <end position="491"/>
    </location>
</feature>
<evidence type="ECO:0000259" key="5">
    <source>
        <dbReference type="PROSITE" id="PS50097"/>
    </source>
</evidence>
<gene>
    <name evidence="7" type="ORF">AMTR_s00029p00109650</name>
</gene>
<dbReference type="GO" id="GO:0016567">
    <property type="term" value="P:protein ubiquitination"/>
    <property type="evidence" value="ECO:0007669"/>
    <property type="project" value="UniProtKB-UniPathway"/>
</dbReference>
<dbReference type="UniPathway" id="UPA00143"/>
<dbReference type="Gene3D" id="3.30.710.10">
    <property type="entry name" value="Potassium Channel Kv1.1, Chain A"/>
    <property type="match status" value="1"/>
</dbReference>
<keyword evidence="2" id="KW-0833">Ubl conjugation pathway</keyword>
<evidence type="ECO:0000313" key="7">
    <source>
        <dbReference type="EMBL" id="ERN09484.1"/>
    </source>
</evidence>
<keyword evidence="8" id="KW-1185">Reference proteome</keyword>
<dbReference type="STRING" id="13333.W1PNU2"/>
<evidence type="ECO:0000256" key="4">
    <source>
        <dbReference type="SAM" id="MobiDB-lite"/>
    </source>
</evidence>
<dbReference type="PROSITE" id="PS50097">
    <property type="entry name" value="BTB"/>
    <property type="match status" value="1"/>
</dbReference>
<feature type="compositionally biased region" description="Polar residues" evidence="4">
    <location>
        <begin position="459"/>
        <end position="475"/>
    </location>
</feature>
<dbReference type="eggNOG" id="ENOG502QPQT">
    <property type="taxonomic scope" value="Eukaryota"/>
</dbReference>
<evidence type="ECO:0000313" key="8">
    <source>
        <dbReference type="Proteomes" id="UP000017836"/>
    </source>
</evidence>
<dbReference type="Pfam" id="PF03000">
    <property type="entry name" value="NPH3"/>
    <property type="match status" value="1"/>
</dbReference>
<feature type="domain" description="BTB" evidence="5">
    <location>
        <begin position="5"/>
        <end position="70"/>
    </location>
</feature>
<dbReference type="PROSITE" id="PS51649">
    <property type="entry name" value="NPH3"/>
    <property type="match status" value="1"/>
</dbReference>
<dbReference type="OrthoDB" id="1080584at2759"/>
<dbReference type="Proteomes" id="UP000017836">
    <property type="component" value="Unassembled WGS sequence"/>
</dbReference>
<sequence length="535" mass="59279">MPEPCDLQVLVNGHSTFFVNKRIISSYSGRFRKLLNQERETLTLNPIIKINDIPGGAHGFELASRFCYNNGKIHISTKNVALLFCISIAMEMNSKLSSFNLLNQTQTFLQGLFYWTFNDTLAALKQCESFVSVADSSGLLDKLIDSLLNRIAVNSDGMFPHHYGKPLSSSSSSSASSSPDISGFRFSPDVTKRGSRPWWFDDLTALSPVIIQRLSVTMRRNGVDSLLLSRFLLHYLRYAVLTRGSSGSIEGYSGISEIAVSGVVLRKSGFSCRGLFGVLRVVSGFEGNKDCRQKVEELIGSMLDQATLDDILVSGFVKPSGFNKSGIGKSGGFYDVSLVLRLVRVFLGSNGEGSDMDRVKRVGRLVDKYLVQIAPDPSLKVSKFVALVVSLPDYARDSHDGVYAAIDMYLQAHQGLSSEDRAKLCKSLNFEKLSHGACRHLAHNPNFPPRLAIQALVSRQSSPQLHRKTQSSPCSPLNRPQKKEEVKASVDRMKRRVVELEKACREMQSQMPKLSRNTKLTSPLTNTMLFSKLCL</sequence>
<proteinExistence type="inferred from homology"/>
<organism evidence="7 8">
    <name type="scientific">Amborella trichopoda</name>
    <dbReference type="NCBI Taxonomy" id="13333"/>
    <lineage>
        <taxon>Eukaryota</taxon>
        <taxon>Viridiplantae</taxon>
        <taxon>Streptophyta</taxon>
        <taxon>Embryophyta</taxon>
        <taxon>Tracheophyta</taxon>
        <taxon>Spermatophyta</taxon>
        <taxon>Magnoliopsida</taxon>
        <taxon>Amborellales</taxon>
        <taxon>Amborellaceae</taxon>
        <taxon>Amborella</taxon>
    </lineage>
</organism>
<evidence type="ECO:0000256" key="1">
    <source>
        <dbReference type="ARBA" id="ARBA00004906"/>
    </source>
</evidence>
<protein>
    <recommendedName>
        <fullName evidence="9">NPH3 domain-containing protein</fullName>
    </recommendedName>
</protein>
<name>W1PNU2_AMBTC</name>
<evidence type="ECO:0000259" key="6">
    <source>
        <dbReference type="PROSITE" id="PS51649"/>
    </source>
</evidence>
<dbReference type="EMBL" id="KI392980">
    <property type="protein sequence ID" value="ERN09484.1"/>
    <property type="molecule type" value="Genomic_DNA"/>
</dbReference>
<feature type="compositionally biased region" description="Basic and acidic residues" evidence="4">
    <location>
        <begin position="481"/>
        <end position="491"/>
    </location>
</feature>
<dbReference type="OMA" id="RAWWFDD"/>
<dbReference type="Gramene" id="ERN09484">
    <property type="protein sequence ID" value="ERN09484"/>
    <property type="gene ID" value="AMTR_s00029p00109650"/>
</dbReference>
<evidence type="ECO:0008006" key="9">
    <source>
        <dbReference type="Google" id="ProtNLM"/>
    </source>
</evidence>
<comment type="similarity">
    <text evidence="3">Belongs to the NPH3 family.</text>
</comment>
<dbReference type="HOGENOM" id="CLU_005994_8_0_1"/>
<accession>W1PNU2</accession>
<reference evidence="8" key="1">
    <citation type="journal article" date="2013" name="Science">
        <title>The Amborella genome and the evolution of flowering plants.</title>
        <authorList>
            <consortium name="Amborella Genome Project"/>
        </authorList>
    </citation>
    <scope>NUCLEOTIDE SEQUENCE [LARGE SCALE GENOMIC DNA]</scope>
</reference>
<feature type="domain" description="NPH3" evidence="6">
    <location>
        <begin position="197"/>
        <end position="462"/>
    </location>
</feature>
<dbReference type="InterPro" id="IPR000210">
    <property type="entry name" value="BTB/POZ_dom"/>
</dbReference>
<dbReference type="AlphaFoldDB" id="W1PNU2"/>
<comment type="pathway">
    <text evidence="1">Protein modification; protein ubiquitination.</text>
</comment>
<dbReference type="InterPro" id="IPR011333">
    <property type="entry name" value="SKP1/BTB/POZ_sf"/>
</dbReference>
<evidence type="ECO:0000256" key="2">
    <source>
        <dbReference type="ARBA" id="ARBA00022786"/>
    </source>
</evidence>
<dbReference type="InterPro" id="IPR043454">
    <property type="entry name" value="NPH3/RPT2-like"/>
</dbReference>
<dbReference type="PANTHER" id="PTHR32370">
    <property type="entry name" value="OS12G0117600 PROTEIN"/>
    <property type="match status" value="1"/>
</dbReference>
<dbReference type="SUPFAM" id="SSF54695">
    <property type="entry name" value="POZ domain"/>
    <property type="match status" value="1"/>
</dbReference>